<dbReference type="SUPFAM" id="SSF56436">
    <property type="entry name" value="C-type lectin-like"/>
    <property type="match status" value="1"/>
</dbReference>
<dbReference type="InterPro" id="IPR051043">
    <property type="entry name" value="Sulfatase_Mod_Factor_Kinase"/>
</dbReference>
<dbReference type="PANTHER" id="PTHR23150">
    <property type="entry name" value="SULFATASE MODIFYING FACTOR 1, 2"/>
    <property type="match status" value="1"/>
</dbReference>
<evidence type="ECO:0000259" key="1">
    <source>
        <dbReference type="Pfam" id="PF03781"/>
    </source>
</evidence>
<dbReference type="STRING" id="396588.Tgr7_0718"/>
<sequence>MSLDPSARYGAGQFPCVNELDHQALEALQAEAARSAGVATGFSDPLRSGGHGPALQVIPAGQFLMGSSPREFGHQSAEAPQRYVTLTRAYALGRYAVTAEEFARFQQASGWRPRRDLIWARGRYPVINIRPADARAYLQWLSQETGQRYRLPTEAQWEHAARAGSVSPFAFGDSVSCREVHFNALFPYQEQRDKRRWYLPRCIPMPWAVEVGSLPANRWGLHEMHGNVQEMTATPWQENHGRMDAWGEVPGDGDNPRIAVRGGSWFDPAVAARSAARRMRLLDELDTNLGFRVLRELD</sequence>
<dbReference type="Proteomes" id="UP000002383">
    <property type="component" value="Chromosome"/>
</dbReference>
<gene>
    <name evidence="2" type="ordered locus">Tgr7_0718</name>
</gene>
<dbReference type="Gene3D" id="3.90.1580.10">
    <property type="entry name" value="paralog of FGE (formylglycine-generating enzyme)"/>
    <property type="match status" value="1"/>
</dbReference>
<feature type="domain" description="Sulfatase-modifying factor enzyme-like" evidence="1">
    <location>
        <begin position="56"/>
        <end position="295"/>
    </location>
</feature>
<keyword evidence="3" id="KW-1185">Reference proteome</keyword>
<dbReference type="GO" id="GO:0120147">
    <property type="term" value="F:formylglycine-generating oxidase activity"/>
    <property type="evidence" value="ECO:0007669"/>
    <property type="project" value="TreeGrafter"/>
</dbReference>
<dbReference type="EMBL" id="CP001339">
    <property type="protein sequence ID" value="ACL71810.1"/>
    <property type="molecule type" value="Genomic_DNA"/>
</dbReference>
<dbReference type="eggNOG" id="COG1262">
    <property type="taxonomic scope" value="Bacteria"/>
</dbReference>
<dbReference type="KEGG" id="tgr:Tgr7_0718"/>
<organism evidence="2 3">
    <name type="scientific">Thioalkalivibrio sulfidiphilus (strain HL-EbGR7)</name>
    <dbReference type="NCBI Taxonomy" id="396588"/>
    <lineage>
        <taxon>Bacteria</taxon>
        <taxon>Pseudomonadati</taxon>
        <taxon>Pseudomonadota</taxon>
        <taxon>Gammaproteobacteria</taxon>
        <taxon>Chromatiales</taxon>
        <taxon>Ectothiorhodospiraceae</taxon>
        <taxon>Thioalkalivibrio</taxon>
    </lineage>
</organism>
<dbReference type="InterPro" id="IPR005532">
    <property type="entry name" value="SUMF_dom"/>
</dbReference>
<dbReference type="InterPro" id="IPR042095">
    <property type="entry name" value="SUMF_sf"/>
</dbReference>
<evidence type="ECO:0000313" key="2">
    <source>
        <dbReference type="EMBL" id="ACL71810.1"/>
    </source>
</evidence>
<accession>B8GMH8</accession>
<dbReference type="PANTHER" id="PTHR23150:SF19">
    <property type="entry name" value="FORMYLGLYCINE-GENERATING ENZYME"/>
    <property type="match status" value="1"/>
</dbReference>
<dbReference type="InterPro" id="IPR016187">
    <property type="entry name" value="CTDL_fold"/>
</dbReference>
<dbReference type="OrthoDB" id="9768004at2"/>
<name>B8GMH8_THISH</name>
<dbReference type="HOGENOM" id="CLU_012431_2_3_6"/>
<dbReference type="RefSeq" id="WP_012637298.1">
    <property type="nucleotide sequence ID" value="NC_011901.1"/>
</dbReference>
<proteinExistence type="predicted"/>
<dbReference type="AlphaFoldDB" id="B8GMH8"/>
<protein>
    <recommendedName>
        <fullName evidence="1">Sulfatase-modifying factor enzyme-like domain-containing protein</fullName>
    </recommendedName>
</protein>
<evidence type="ECO:0000313" key="3">
    <source>
        <dbReference type="Proteomes" id="UP000002383"/>
    </source>
</evidence>
<dbReference type="Pfam" id="PF03781">
    <property type="entry name" value="FGE-sulfatase"/>
    <property type="match status" value="1"/>
</dbReference>
<reference evidence="2 3" key="1">
    <citation type="journal article" date="2011" name="Stand. Genomic Sci.">
        <title>Complete genome sequence of 'Thioalkalivibrio sulfidophilus' HL-EbGr7.</title>
        <authorList>
            <person name="Muyzer G."/>
            <person name="Sorokin D.Y."/>
            <person name="Mavromatis K."/>
            <person name="Lapidus A."/>
            <person name="Clum A."/>
            <person name="Ivanova N."/>
            <person name="Pati A."/>
            <person name="d'Haeseleer P."/>
            <person name="Woyke T."/>
            <person name="Kyrpides N.C."/>
        </authorList>
    </citation>
    <scope>NUCLEOTIDE SEQUENCE [LARGE SCALE GENOMIC DNA]</scope>
    <source>
        <strain evidence="2 3">HL-EbGR7</strain>
    </source>
</reference>